<feature type="compositionally biased region" description="Polar residues" evidence="1">
    <location>
        <begin position="196"/>
        <end position="209"/>
    </location>
</feature>
<reference evidence="2 3" key="1">
    <citation type="submission" date="2016-05" db="EMBL/GenBank/DDBJ databases">
        <title>A degradative enzymes factory behind the ericoid mycorrhizal symbiosis.</title>
        <authorList>
            <consortium name="DOE Joint Genome Institute"/>
            <person name="Martino E."/>
            <person name="Morin E."/>
            <person name="Grelet G."/>
            <person name="Kuo A."/>
            <person name="Kohler A."/>
            <person name="Daghino S."/>
            <person name="Barry K."/>
            <person name="Choi C."/>
            <person name="Cichocki N."/>
            <person name="Clum A."/>
            <person name="Copeland A."/>
            <person name="Hainaut M."/>
            <person name="Haridas S."/>
            <person name="Labutti K."/>
            <person name="Lindquist E."/>
            <person name="Lipzen A."/>
            <person name="Khouja H.-R."/>
            <person name="Murat C."/>
            <person name="Ohm R."/>
            <person name="Olson A."/>
            <person name="Spatafora J."/>
            <person name="Veneault-Fourrey C."/>
            <person name="Henrissat B."/>
            <person name="Grigoriev I."/>
            <person name="Martin F."/>
            <person name="Perotto S."/>
        </authorList>
    </citation>
    <scope>NUCLEOTIDE SEQUENCE [LARGE SCALE GENOMIC DNA]</scope>
    <source>
        <strain evidence="2 3">UAMH 7357</strain>
    </source>
</reference>
<dbReference type="Proteomes" id="UP000235672">
    <property type="component" value="Unassembled WGS sequence"/>
</dbReference>
<organism evidence="2 3">
    <name type="scientific">Hyaloscypha hepaticicola</name>
    <dbReference type="NCBI Taxonomy" id="2082293"/>
    <lineage>
        <taxon>Eukaryota</taxon>
        <taxon>Fungi</taxon>
        <taxon>Dikarya</taxon>
        <taxon>Ascomycota</taxon>
        <taxon>Pezizomycotina</taxon>
        <taxon>Leotiomycetes</taxon>
        <taxon>Helotiales</taxon>
        <taxon>Hyaloscyphaceae</taxon>
        <taxon>Hyaloscypha</taxon>
    </lineage>
</organism>
<evidence type="ECO:0000313" key="2">
    <source>
        <dbReference type="EMBL" id="PMD13316.1"/>
    </source>
</evidence>
<keyword evidence="3" id="KW-1185">Reference proteome</keyword>
<dbReference type="OrthoDB" id="10558157at2759"/>
<feature type="compositionally biased region" description="Polar residues" evidence="1">
    <location>
        <begin position="232"/>
        <end position="243"/>
    </location>
</feature>
<evidence type="ECO:0000256" key="1">
    <source>
        <dbReference type="SAM" id="MobiDB-lite"/>
    </source>
</evidence>
<dbReference type="AlphaFoldDB" id="A0A2J6PHF8"/>
<name>A0A2J6PHF8_9HELO</name>
<evidence type="ECO:0000313" key="3">
    <source>
        <dbReference type="Proteomes" id="UP000235672"/>
    </source>
</evidence>
<feature type="compositionally biased region" description="Polar residues" evidence="1">
    <location>
        <begin position="258"/>
        <end position="286"/>
    </location>
</feature>
<gene>
    <name evidence="2" type="ORF">NA56DRAFT_755903</name>
</gene>
<feature type="compositionally biased region" description="Polar residues" evidence="1">
    <location>
        <begin position="165"/>
        <end position="178"/>
    </location>
</feature>
<proteinExistence type="predicted"/>
<dbReference type="EMBL" id="KZ613533">
    <property type="protein sequence ID" value="PMD13316.1"/>
    <property type="molecule type" value="Genomic_DNA"/>
</dbReference>
<sequence length="344" mass="37706">MCLKTIDFFDVCGHNTNNDPNVAAFCDIQKCPDWDPMELNCPRLKAQDHHHNAKCPCCSERLKEVGLWYKHCYQSQVCDHEYDHMVTNLQRLSFEPDIVLVTPQPGVLCPDCRQAGYDNRPGGSNPASRTVSVMPLEFENLPRAEMSQVQRVSQVPVMMLGSVSPSKAATSRIPSSAYNPGASRVPTQDISRETVYDSQTGSKLSSQAPSRARSEFWGATIAPSVHPGRPGVTSQAHLSPQSQIEREPSRAFAPQLSKRATVTQSFSSKALSMTPRVTQNPSSTTLAAPAPHIYNHTKAHPADEGPDLDDMLSSSTISEALSPPRGTGYPRVPSKYKPPAPRRS</sequence>
<accession>A0A2J6PHF8</accession>
<protein>
    <submittedName>
        <fullName evidence="2">Uncharacterized protein</fullName>
    </submittedName>
</protein>
<feature type="region of interest" description="Disordered" evidence="1">
    <location>
        <begin position="165"/>
        <end position="344"/>
    </location>
</feature>